<reference evidence="1 2" key="1">
    <citation type="submission" date="2007-03" db="EMBL/GenBank/DDBJ databases">
        <authorList>
            <person name="Stal L."/>
            <person name="Ferriera S."/>
            <person name="Johnson J."/>
            <person name="Kravitz S."/>
            <person name="Beeson K."/>
            <person name="Sutton G."/>
            <person name="Rogers Y.-H."/>
            <person name="Friedman R."/>
            <person name="Frazier M."/>
            <person name="Venter J.C."/>
        </authorList>
    </citation>
    <scope>NUCLEOTIDE SEQUENCE [LARGE SCALE GENOMIC DNA]</scope>
    <source>
        <strain evidence="1 2">CCY0110</strain>
    </source>
</reference>
<keyword evidence="2" id="KW-1185">Reference proteome</keyword>
<dbReference type="AlphaFoldDB" id="A3IHN3"/>
<dbReference type="EMBL" id="AAXW01000002">
    <property type="protein sequence ID" value="EAZ93315.1"/>
    <property type="molecule type" value="Genomic_DNA"/>
</dbReference>
<accession>A3IHN3</accession>
<sequence>MLAVRISYPKDSSRSSNISTLSSLSSTINSFVPVS</sequence>
<proteinExistence type="predicted"/>
<dbReference type="Proteomes" id="UP000003781">
    <property type="component" value="Unassembled WGS sequence"/>
</dbReference>
<evidence type="ECO:0000313" key="1">
    <source>
        <dbReference type="EMBL" id="EAZ93315.1"/>
    </source>
</evidence>
<organism evidence="1 2">
    <name type="scientific">Crocosphaera chwakensis CCY0110</name>
    <dbReference type="NCBI Taxonomy" id="391612"/>
    <lineage>
        <taxon>Bacteria</taxon>
        <taxon>Bacillati</taxon>
        <taxon>Cyanobacteriota</taxon>
        <taxon>Cyanophyceae</taxon>
        <taxon>Oscillatoriophycideae</taxon>
        <taxon>Chroococcales</taxon>
        <taxon>Aphanothecaceae</taxon>
        <taxon>Crocosphaera</taxon>
        <taxon>Crocosphaera chwakensis</taxon>
    </lineage>
</organism>
<comment type="caution">
    <text evidence="1">The sequence shown here is derived from an EMBL/GenBank/DDBJ whole genome shotgun (WGS) entry which is preliminary data.</text>
</comment>
<name>A3IHN3_9CHRO</name>
<protein>
    <submittedName>
        <fullName evidence="1">Uncharacterized protein</fullName>
    </submittedName>
</protein>
<gene>
    <name evidence="1" type="ORF">CY0110_16007</name>
</gene>
<evidence type="ECO:0000313" key="2">
    <source>
        <dbReference type="Proteomes" id="UP000003781"/>
    </source>
</evidence>